<dbReference type="EMBL" id="LLZG01000047">
    <property type="protein sequence ID" value="KUL42801.1"/>
    <property type="molecule type" value="Genomic_DNA"/>
</dbReference>
<keyword evidence="2" id="KW-1185">Reference proteome</keyword>
<protein>
    <submittedName>
        <fullName evidence="1">Uncharacterized protein</fullName>
    </submittedName>
</protein>
<proteinExistence type="predicted"/>
<sequence>MNTDRSTLITERVRPPKSAGEVVGLLAGLGAADAVERAADRGRAENRAVSAVLAEDAEDRVPDRTVSDHRVWATVRWSAPDGSTRTDEARVPPGARAGSAVTVWTDKSGNLTSEPLTDGEARLRAAFGGVLAAAGASGAVWGVAWGSRLYLNRCRMQQWAAEWERVGTRFGRKTG</sequence>
<evidence type="ECO:0000313" key="2">
    <source>
        <dbReference type="Proteomes" id="UP000053923"/>
    </source>
</evidence>
<organism evidence="1 2">
    <name type="scientific">Streptomyces regalis</name>
    <dbReference type="NCBI Taxonomy" id="68262"/>
    <lineage>
        <taxon>Bacteria</taxon>
        <taxon>Bacillati</taxon>
        <taxon>Actinomycetota</taxon>
        <taxon>Actinomycetes</taxon>
        <taxon>Kitasatosporales</taxon>
        <taxon>Streptomycetaceae</taxon>
        <taxon>Streptomyces</taxon>
    </lineage>
</organism>
<name>A0A0X3VDC3_9ACTN</name>
<dbReference type="Proteomes" id="UP000053923">
    <property type="component" value="Unassembled WGS sequence"/>
</dbReference>
<gene>
    <name evidence="1" type="ORF">ADL12_09155</name>
</gene>
<dbReference type="PANTHER" id="PTHR42305">
    <property type="entry name" value="MEMBRANE PROTEIN RV1733C-RELATED"/>
    <property type="match status" value="1"/>
</dbReference>
<reference evidence="2" key="1">
    <citation type="submission" date="2015-10" db="EMBL/GenBank/DDBJ databases">
        <authorList>
            <person name="Ju K.-S."/>
            <person name="Doroghazi J.R."/>
            <person name="Metcalf W.W."/>
        </authorList>
    </citation>
    <scope>NUCLEOTIDE SEQUENCE [LARGE SCALE GENOMIC DNA]</scope>
    <source>
        <strain evidence="2">NRRL 3151</strain>
    </source>
</reference>
<dbReference type="PANTHER" id="PTHR42305:SF1">
    <property type="entry name" value="MEMBRANE PROTEIN RV1733C-RELATED"/>
    <property type="match status" value="1"/>
</dbReference>
<comment type="caution">
    <text evidence="1">The sequence shown here is derived from an EMBL/GenBank/DDBJ whole genome shotgun (WGS) entry which is preliminary data.</text>
</comment>
<accession>A0A0X3VDC3</accession>
<dbReference type="InterPro" id="IPR039708">
    <property type="entry name" value="MT1774/Rv1733c-like"/>
</dbReference>
<dbReference type="AlphaFoldDB" id="A0A0X3VDC3"/>
<evidence type="ECO:0000313" key="1">
    <source>
        <dbReference type="EMBL" id="KUL42801.1"/>
    </source>
</evidence>